<proteinExistence type="predicted"/>
<dbReference type="PANTHER" id="PTHR10217">
    <property type="entry name" value="VOLTAGE AND LIGAND GATED POTASSIUM CHANNEL"/>
    <property type="match status" value="1"/>
</dbReference>
<dbReference type="OMA" id="MAAKECD"/>
<protein>
    <recommendedName>
        <fullName evidence="7">Cyclic nucleotide-binding domain-containing protein</fullName>
    </recommendedName>
</protein>
<comment type="subcellular location">
    <subcellularLocation>
        <location evidence="1">Membrane</location>
        <topology evidence="1">Multi-pass membrane protein</topology>
    </subcellularLocation>
</comment>
<dbReference type="Pfam" id="PF00520">
    <property type="entry name" value="Ion_trans"/>
    <property type="match status" value="1"/>
</dbReference>
<comment type="caution">
    <text evidence="8">The sequence shown here is derived from an EMBL/GenBank/DDBJ whole genome shotgun (WGS) entry which is preliminary data.</text>
</comment>
<dbReference type="InterPro" id="IPR000595">
    <property type="entry name" value="cNMP-bd_dom"/>
</dbReference>
<evidence type="ECO:0000256" key="5">
    <source>
        <dbReference type="SAM" id="MobiDB-lite"/>
    </source>
</evidence>
<evidence type="ECO:0000313" key="8">
    <source>
        <dbReference type="EMBL" id="CAD8145901.1"/>
    </source>
</evidence>
<sequence length="939" mass="110957">MLPLGQNDYPLQSPNLANSMVLISKRNLHNEEDEFLSNFKTKQSQFNMLEKIKISRDASEQSIASQEESDEFNNQLGFKNRIWKDRALNIIVLVARFVTYLLTNSDKFKLRYLDHRQFKVIGDKAADFNFYLTHKLIRAREKEGSWQALQTKFKMYMGFLRVFSSIIKPIKPDNILKLQWDVVVFLILLINILYIPLKISFDINVVDGVDFFLDTLPQYVFVFEILLNFNVAYYSRGVLVLNRGQIFKHYLKGKFILDFIVVIPFVIGRQNIPYIEFVLLFRVSRVMHIFENIVETLNLRVNFASAVDIISLMSTFLFASHIIACFWHFIAIQESEFENNTWIQRAQLSEENWKVRYLTSFYWACITTLTIGYGDIIPVTKYEKVFVIFVTLLSSIIFGYTISSIGSIFAQMSENKNYLRDRMTMIDSFLKKRGLNKDLQVKVKKFFEYYLKQERDTESECEKLLVHLSGNLNKEVKIDFYKNLLQNSKLIRQNFSNQFIEKLCILVKEQTFVPEEIISIEGQKVDRIYFILKGEVEAYISNHKIIKVYQRNQAIDEKSFISQHPALFSTRAVKFSKLAYITYDDLQELLKYNQKDREHFYYVKHQIEFNGRVKMGGCELCRQNHTFTRCPFVFYTPNCLRLFKKNDHDEKQKRTFKQRRNEKIHNNTFGSLRNLQSLVFNFCAAQGFLNEIGLNSEFIISNRFHMQQDSAQEEQEASESISQNESDKKIRSQNLLLFKRDSKRKDSDVNNKEEKSSRSKRRPTKISIQKAHQYRNFGSQDRDTTPIERKIKSSGKRGTIIINQIKMDQSQKMEEEQNLFQTPLTLTQQQSQQQYQQQQQQSQQQQLQQLQSYSSEQNKSYEIDQVLFIEIEISRLMAAKECDIDTQTEMEFYDTGFNLEQVVTKLKKATKLPIKLKRRKMRKSLARSQSIRHISQTRL</sequence>
<gene>
    <name evidence="8" type="ORF">POCTA_138.1.T0180029</name>
</gene>
<dbReference type="OrthoDB" id="426293at2759"/>
<evidence type="ECO:0000256" key="1">
    <source>
        <dbReference type="ARBA" id="ARBA00004141"/>
    </source>
</evidence>
<feature type="transmembrane region" description="Helical" evidence="6">
    <location>
        <begin position="178"/>
        <end position="196"/>
    </location>
</feature>
<dbReference type="PROSITE" id="PS50042">
    <property type="entry name" value="CNMP_BINDING_3"/>
    <property type="match status" value="1"/>
</dbReference>
<accession>A0A8S1SW81</accession>
<organism evidence="8 9">
    <name type="scientific">Paramecium octaurelia</name>
    <dbReference type="NCBI Taxonomy" id="43137"/>
    <lineage>
        <taxon>Eukaryota</taxon>
        <taxon>Sar</taxon>
        <taxon>Alveolata</taxon>
        <taxon>Ciliophora</taxon>
        <taxon>Intramacronucleata</taxon>
        <taxon>Oligohymenophorea</taxon>
        <taxon>Peniculida</taxon>
        <taxon>Parameciidae</taxon>
        <taxon>Paramecium</taxon>
    </lineage>
</organism>
<dbReference type="AlphaFoldDB" id="A0A8S1SW81"/>
<dbReference type="Pfam" id="PF00027">
    <property type="entry name" value="cNMP_binding"/>
    <property type="match status" value="1"/>
</dbReference>
<dbReference type="GO" id="GO:0005886">
    <property type="term" value="C:plasma membrane"/>
    <property type="evidence" value="ECO:0007669"/>
    <property type="project" value="TreeGrafter"/>
</dbReference>
<dbReference type="InterPro" id="IPR005821">
    <property type="entry name" value="Ion_trans_dom"/>
</dbReference>
<keyword evidence="4 6" id="KW-0472">Membrane</keyword>
<evidence type="ECO:0000256" key="2">
    <source>
        <dbReference type="ARBA" id="ARBA00022692"/>
    </source>
</evidence>
<evidence type="ECO:0000256" key="4">
    <source>
        <dbReference type="ARBA" id="ARBA00023136"/>
    </source>
</evidence>
<evidence type="ECO:0000313" key="9">
    <source>
        <dbReference type="Proteomes" id="UP000683925"/>
    </source>
</evidence>
<keyword evidence="9" id="KW-1185">Reference proteome</keyword>
<dbReference type="GO" id="GO:0042391">
    <property type="term" value="P:regulation of membrane potential"/>
    <property type="evidence" value="ECO:0007669"/>
    <property type="project" value="TreeGrafter"/>
</dbReference>
<evidence type="ECO:0000256" key="6">
    <source>
        <dbReference type="SAM" id="Phobius"/>
    </source>
</evidence>
<feature type="transmembrane region" description="Helical" evidence="6">
    <location>
        <begin position="385"/>
        <end position="410"/>
    </location>
</feature>
<feature type="compositionally biased region" description="Basic and acidic residues" evidence="5">
    <location>
        <begin position="738"/>
        <end position="757"/>
    </location>
</feature>
<name>A0A8S1SW81_PAROT</name>
<dbReference type="EMBL" id="CAJJDP010000018">
    <property type="protein sequence ID" value="CAD8145901.1"/>
    <property type="molecule type" value="Genomic_DNA"/>
</dbReference>
<evidence type="ECO:0000256" key="3">
    <source>
        <dbReference type="ARBA" id="ARBA00022989"/>
    </source>
</evidence>
<feature type="region of interest" description="Disordered" evidence="5">
    <location>
        <begin position="709"/>
        <end position="795"/>
    </location>
</feature>
<feature type="transmembrane region" description="Helical" evidence="6">
    <location>
        <begin position="353"/>
        <end position="373"/>
    </location>
</feature>
<feature type="transmembrane region" description="Helical" evidence="6">
    <location>
        <begin position="216"/>
        <end position="234"/>
    </location>
</feature>
<feature type="compositionally biased region" description="Basic and acidic residues" evidence="5">
    <location>
        <begin position="780"/>
        <end position="791"/>
    </location>
</feature>
<dbReference type="GO" id="GO:0005249">
    <property type="term" value="F:voltage-gated potassium channel activity"/>
    <property type="evidence" value="ECO:0007669"/>
    <property type="project" value="TreeGrafter"/>
</dbReference>
<feature type="transmembrane region" description="Helical" evidence="6">
    <location>
        <begin position="309"/>
        <end position="332"/>
    </location>
</feature>
<reference evidence="8" key="1">
    <citation type="submission" date="2021-01" db="EMBL/GenBank/DDBJ databases">
        <authorList>
            <consortium name="Genoscope - CEA"/>
            <person name="William W."/>
        </authorList>
    </citation>
    <scope>NUCLEOTIDE SEQUENCE</scope>
</reference>
<keyword evidence="3 6" id="KW-1133">Transmembrane helix</keyword>
<dbReference type="SMART" id="SM00100">
    <property type="entry name" value="cNMP"/>
    <property type="match status" value="1"/>
</dbReference>
<keyword evidence="2 6" id="KW-0812">Transmembrane</keyword>
<evidence type="ECO:0000259" key="7">
    <source>
        <dbReference type="PROSITE" id="PS50042"/>
    </source>
</evidence>
<dbReference type="CDD" id="cd00038">
    <property type="entry name" value="CAP_ED"/>
    <property type="match status" value="1"/>
</dbReference>
<dbReference type="InterPro" id="IPR050818">
    <property type="entry name" value="KCNH_animal-type"/>
</dbReference>
<feature type="domain" description="Cyclic nucleotide-binding" evidence="7">
    <location>
        <begin position="491"/>
        <end position="590"/>
    </location>
</feature>
<dbReference type="PANTHER" id="PTHR10217:SF435">
    <property type="entry name" value="POTASSIUM VOLTAGE-GATED CHANNEL PROTEIN EAG"/>
    <property type="match status" value="1"/>
</dbReference>
<dbReference type="Proteomes" id="UP000683925">
    <property type="component" value="Unassembled WGS sequence"/>
</dbReference>